<protein>
    <submittedName>
        <fullName evidence="4">Uncharacterized protein</fullName>
    </submittedName>
</protein>
<dbReference type="AlphaFoldDB" id="A0A7R9BM54"/>
<dbReference type="EMBL" id="CAJPEX010001050">
    <property type="protein sequence ID" value="CAG0918044.1"/>
    <property type="molecule type" value="Genomic_DNA"/>
</dbReference>
<proteinExistence type="predicted"/>
<keyword evidence="3" id="KW-0472">Membrane</keyword>
<reference evidence="4" key="1">
    <citation type="submission" date="2020-11" db="EMBL/GenBank/DDBJ databases">
        <authorList>
            <person name="Tran Van P."/>
        </authorList>
    </citation>
    <scope>NUCLEOTIDE SEQUENCE</scope>
</reference>
<name>A0A7R9BM54_9CRUS</name>
<feature type="region of interest" description="Disordered" evidence="2">
    <location>
        <begin position="1"/>
        <end position="59"/>
    </location>
</feature>
<sequence>MVKTMKNVSNDSEPELDPRGKSDLHLSPSAAVSLNAMKETHGPSLEKSSFPPTLRPSSIGLLRSNQSSSFETNVRKARAGIRICNRFRQTRNSRGTNAVRDRLDTTGRSPTGIGREPSDSRRSSSTIPLLVIFGLVIYAGFFSARGDWHSRPIKNLEPIKTVPFAFKEKLNEQLSDLTLVVPEKHADRHDSSTASTCNYTDTFVEEDKPIAPKFRILMAMATLELFPVLLSHVDSLRLELGSAMNQLLPIPLIPCNDETSSPVDADTEELERIACETNGFWSRASQLRDEVMEILKNKTSIMNELETGDRLLNRVQRKQVAADAAEGCRRLMVENMAKNPFAEFNSAVLAMKNGTSNNPRVFDLARTRQDLLRLIWDGYNTRRNVFVGTKFEKLAESIPESANIVAMMQDEIDLMLQASKRVFRAGLNSQIMLDRVLAQDQEFAEVLGKIDRLLAHRSTLNVLEDNLLKVKIAADRIGEPLGYNMALDTGKTQENSGYNVDSDQGGDCSLRNDQNEEEEEEDHHQKMTRDDCAELLRRKMGDICLPDCDRVQKEDQLIMIQRKIEILQKLNACVKDDFEQLGKYRLAYKNFKTMELGVQKKLLTSIGGIAHLLPMVRPDLQALNDDLENARREIEEQRTILSRMKVVQNKIIRESVIAANQLLTILNIADFPRDGLLTFRVNEVIHKVDQVEADIYCLKLLLESEEAPIECAAIIKRLVKEKTWPRDIPGNFTCSGLNNKNPLNPRKKKKVPKTSTVIVSEDKPNFKCLLSDSVTETRDETDDPFVPRKNNNEPDADNDHHANAFRQIFGNAKRLSDEFPANIGVKYSGDSRANLFPENPPLMVDEGGPSFQSKKAKTRETQVVEEISASCADQVCHTSKATASNNIHRPLSIFKTLKNDAKFWATGDGSTSRRFKAKKTDALPSLLGLESDFASHGVPSNKDEFVHNLDDADVSPRCGKQDHQDEDPCVDGTDEKCIALRRRQRYEFGADGRAKVDPPKPLPPRESVQIPPASDIPR</sequence>
<keyword evidence="1" id="KW-0175">Coiled coil</keyword>
<keyword evidence="3" id="KW-1133">Transmembrane helix</keyword>
<evidence type="ECO:0000256" key="3">
    <source>
        <dbReference type="SAM" id="Phobius"/>
    </source>
</evidence>
<evidence type="ECO:0000256" key="1">
    <source>
        <dbReference type="SAM" id="Coils"/>
    </source>
</evidence>
<feature type="compositionally biased region" description="Basic and acidic residues" evidence="2">
    <location>
        <begin position="988"/>
        <end position="998"/>
    </location>
</feature>
<evidence type="ECO:0000256" key="2">
    <source>
        <dbReference type="SAM" id="MobiDB-lite"/>
    </source>
</evidence>
<keyword evidence="3" id="KW-0812">Transmembrane</keyword>
<evidence type="ECO:0000313" key="5">
    <source>
        <dbReference type="Proteomes" id="UP000678499"/>
    </source>
</evidence>
<keyword evidence="5" id="KW-1185">Reference proteome</keyword>
<feature type="compositionally biased region" description="Polar residues" evidence="2">
    <location>
        <begin position="492"/>
        <end position="502"/>
    </location>
</feature>
<dbReference type="EMBL" id="OA883087">
    <property type="protein sequence ID" value="CAD7277892.1"/>
    <property type="molecule type" value="Genomic_DNA"/>
</dbReference>
<feature type="region of interest" description="Disordered" evidence="2">
    <location>
        <begin position="92"/>
        <end position="123"/>
    </location>
</feature>
<feature type="transmembrane region" description="Helical" evidence="3">
    <location>
        <begin position="125"/>
        <end position="144"/>
    </location>
</feature>
<gene>
    <name evidence="4" type="ORF">NMOB1V02_LOCUS5611</name>
</gene>
<dbReference type="Proteomes" id="UP000678499">
    <property type="component" value="Unassembled WGS sequence"/>
</dbReference>
<feature type="region of interest" description="Disordered" evidence="2">
    <location>
        <begin position="492"/>
        <end position="529"/>
    </location>
</feature>
<feature type="region of interest" description="Disordered" evidence="2">
    <location>
        <begin position="777"/>
        <end position="800"/>
    </location>
</feature>
<feature type="coiled-coil region" evidence="1">
    <location>
        <begin position="617"/>
        <end position="647"/>
    </location>
</feature>
<feature type="region of interest" description="Disordered" evidence="2">
    <location>
        <begin position="988"/>
        <end position="1018"/>
    </location>
</feature>
<evidence type="ECO:0000313" key="4">
    <source>
        <dbReference type="EMBL" id="CAD7277892.1"/>
    </source>
</evidence>
<feature type="compositionally biased region" description="Polar residues" evidence="2">
    <location>
        <begin position="1"/>
        <end position="11"/>
    </location>
</feature>
<organism evidence="4">
    <name type="scientific">Notodromas monacha</name>
    <dbReference type="NCBI Taxonomy" id="399045"/>
    <lineage>
        <taxon>Eukaryota</taxon>
        <taxon>Metazoa</taxon>
        <taxon>Ecdysozoa</taxon>
        <taxon>Arthropoda</taxon>
        <taxon>Crustacea</taxon>
        <taxon>Oligostraca</taxon>
        <taxon>Ostracoda</taxon>
        <taxon>Podocopa</taxon>
        <taxon>Podocopida</taxon>
        <taxon>Cypridocopina</taxon>
        <taxon>Cypridoidea</taxon>
        <taxon>Cyprididae</taxon>
        <taxon>Notodromas</taxon>
    </lineage>
</organism>
<accession>A0A7R9BM54</accession>